<evidence type="ECO:0000313" key="1">
    <source>
        <dbReference type="EMBL" id="VEL13133.1"/>
    </source>
</evidence>
<proteinExistence type="predicted"/>
<reference evidence="1" key="1">
    <citation type="submission" date="2018-11" db="EMBL/GenBank/DDBJ databases">
        <authorList>
            <consortium name="Pathogen Informatics"/>
        </authorList>
    </citation>
    <scope>NUCLEOTIDE SEQUENCE</scope>
</reference>
<sequence length="84" mass="9330">MMLTRPIGRLQTIRANVSVQEESTISSGYFVAKSESASRPDWIPQTLAAQPVCSCNGTPKWTFYVVTTIAKHVFVITLVSTTYF</sequence>
<dbReference type="Proteomes" id="UP000784294">
    <property type="component" value="Unassembled WGS sequence"/>
</dbReference>
<accession>A0A448WJ95</accession>
<protein>
    <submittedName>
        <fullName evidence="1">Uncharacterized protein</fullName>
    </submittedName>
</protein>
<dbReference type="EMBL" id="CAAALY010016845">
    <property type="protein sequence ID" value="VEL13133.1"/>
    <property type="molecule type" value="Genomic_DNA"/>
</dbReference>
<keyword evidence="2" id="KW-1185">Reference proteome</keyword>
<evidence type="ECO:0000313" key="2">
    <source>
        <dbReference type="Proteomes" id="UP000784294"/>
    </source>
</evidence>
<comment type="caution">
    <text evidence="1">The sequence shown here is derived from an EMBL/GenBank/DDBJ whole genome shotgun (WGS) entry which is preliminary data.</text>
</comment>
<organism evidence="1 2">
    <name type="scientific">Protopolystoma xenopodis</name>
    <dbReference type="NCBI Taxonomy" id="117903"/>
    <lineage>
        <taxon>Eukaryota</taxon>
        <taxon>Metazoa</taxon>
        <taxon>Spiralia</taxon>
        <taxon>Lophotrochozoa</taxon>
        <taxon>Platyhelminthes</taxon>
        <taxon>Monogenea</taxon>
        <taxon>Polyopisthocotylea</taxon>
        <taxon>Polystomatidea</taxon>
        <taxon>Polystomatidae</taxon>
        <taxon>Protopolystoma</taxon>
    </lineage>
</organism>
<gene>
    <name evidence="1" type="ORF">PXEA_LOCUS6573</name>
</gene>
<name>A0A448WJ95_9PLAT</name>
<dbReference type="AlphaFoldDB" id="A0A448WJ95"/>